<dbReference type="PANTHER" id="PTHR33744:SF7">
    <property type="entry name" value="PUCR FAMILY TRANSCRIPTIONAL REGULATOR"/>
    <property type="match status" value="1"/>
</dbReference>
<evidence type="ECO:0000313" key="3">
    <source>
        <dbReference type="Proteomes" id="UP001321506"/>
    </source>
</evidence>
<reference evidence="2 3" key="1">
    <citation type="submission" date="2023-04" db="EMBL/GenBank/DDBJ databases">
        <title>Klugiella caeni sp. nov. isolated from the sludge of biochemical tank.</title>
        <authorList>
            <person name="Geng K."/>
        </authorList>
    </citation>
    <scope>NUCLEOTIDE SEQUENCE [LARGE SCALE GENOMIC DNA]</scope>
    <source>
        <strain evidence="2 3">YN-L-19</strain>
    </source>
</reference>
<dbReference type="InterPro" id="IPR025736">
    <property type="entry name" value="PucR_C-HTH_dom"/>
</dbReference>
<name>A0AAW6T1D3_9MICO</name>
<sequence length="368" mass="39418">MIAQHDGIAVLPTADVDGHQPVEAPARFDVLRFTRALLAAADPAAMVRKIGEELRARVVLFDHRRQILAAYPAVMRVDRTPPQTAAEAPVTAGERILGWLRIEDVAIPGELLDLCAGVIATALSRDHADHDDERAIHGRAIAAIIGGGDLHAASTVLTEAGIDFDSPIYLVLALHRRSAAAPTWNCPEGPDCCVSAIVDDRAVVLLQRAADVRRHAEGLLCASSSDGAAGCVGIGGPARGTTGLRIAFAEASSAAKVGCGINESRPLEVSELLALHLDQTLTEQAERLLEPLMHFDRKRGAELMATLRVLLEEDFSLVRTAKRLFVHQNTVKYRIAQISELLGVDCATLRDRVQLWVAVQALAGSTAH</sequence>
<keyword evidence="3" id="KW-1185">Reference proteome</keyword>
<accession>A0AAW6T1D3</accession>
<evidence type="ECO:0000259" key="1">
    <source>
        <dbReference type="Pfam" id="PF13556"/>
    </source>
</evidence>
<dbReference type="InterPro" id="IPR042070">
    <property type="entry name" value="PucR_C-HTH_sf"/>
</dbReference>
<protein>
    <submittedName>
        <fullName evidence="2">Helix-turn-helix domain-containing protein</fullName>
    </submittedName>
</protein>
<dbReference type="EMBL" id="JASATX010000001">
    <property type="protein sequence ID" value="MDI2097626.1"/>
    <property type="molecule type" value="Genomic_DNA"/>
</dbReference>
<dbReference type="Pfam" id="PF13556">
    <property type="entry name" value="HTH_30"/>
    <property type="match status" value="1"/>
</dbReference>
<proteinExistence type="predicted"/>
<dbReference type="Proteomes" id="UP001321506">
    <property type="component" value="Unassembled WGS sequence"/>
</dbReference>
<dbReference type="InterPro" id="IPR051448">
    <property type="entry name" value="CdaR-like_regulators"/>
</dbReference>
<evidence type="ECO:0000313" key="2">
    <source>
        <dbReference type="EMBL" id="MDI2097626.1"/>
    </source>
</evidence>
<comment type="caution">
    <text evidence="2">The sequence shown here is derived from an EMBL/GenBank/DDBJ whole genome shotgun (WGS) entry which is preliminary data.</text>
</comment>
<organism evidence="2 3">
    <name type="scientific">Ruicaihuangia caeni</name>
    <dbReference type="NCBI Taxonomy" id="3042517"/>
    <lineage>
        <taxon>Bacteria</taxon>
        <taxon>Bacillati</taxon>
        <taxon>Actinomycetota</taxon>
        <taxon>Actinomycetes</taxon>
        <taxon>Micrococcales</taxon>
        <taxon>Microbacteriaceae</taxon>
        <taxon>Ruicaihuangia</taxon>
    </lineage>
</organism>
<dbReference type="Gene3D" id="1.10.10.2840">
    <property type="entry name" value="PucR C-terminal helix-turn-helix domain"/>
    <property type="match status" value="1"/>
</dbReference>
<gene>
    <name evidence="2" type="ORF">QF206_01410</name>
</gene>
<dbReference type="RefSeq" id="WP_281487414.1">
    <property type="nucleotide sequence ID" value="NZ_JASATX010000001.1"/>
</dbReference>
<dbReference type="PANTHER" id="PTHR33744">
    <property type="entry name" value="CARBOHYDRATE DIACID REGULATOR"/>
    <property type="match status" value="1"/>
</dbReference>
<feature type="domain" description="PucR C-terminal helix-turn-helix" evidence="1">
    <location>
        <begin position="303"/>
        <end position="361"/>
    </location>
</feature>
<dbReference type="AlphaFoldDB" id="A0AAW6T1D3"/>